<dbReference type="FunFam" id="3.40.470.10:FF:000001">
    <property type="entry name" value="Uracil-DNA glycosylase"/>
    <property type="match status" value="1"/>
</dbReference>
<comment type="similarity">
    <text evidence="2 7 9">Belongs to the uracil-DNA glycosylase (UDG) superfamily. UNG family.</text>
</comment>
<dbReference type="EC" id="3.2.2.27" evidence="3 7"/>
<dbReference type="EMBL" id="JH370130">
    <property type="protein sequence ID" value="ELA42700.1"/>
    <property type="molecule type" value="Genomic_DNA"/>
</dbReference>
<dbReference type="HOGENOM" id="CLU_032162_3_0_1"/>
<dbReference type="OMA" id="PWTRQGV"/>
<dbReference type="GeneID" id="19880733"/>
<accession>L2GQC8</accession>
<dbReference type="InParanoid" id="L2GQC8"/>
<keyword evidence="5 7" id="KW-0378">Hydrolase</keyword>
<comment type="function">
    <text evidence="7 9">Excises uracil residues from the DNA which can arise as a result of misincorporation of dUMP residues by DNA polymerase or due to deamination of cytosine.</text>
</comment>
<name>L2GQC8_VITCO</name>
<evidence type="ECO:0000313" key="12">
    <source>
        <dbReference type="Proteomes" id="UP000011082"/>
    </source>
</evidence>
<dbReference type="PANTHER" id="PTHR11264">
    <property type="entry name" value="URACIL-DNA GLYCOSYLASE"/>
    <property type="match status" value="1"/>
</dbReference>
<dbReference type="STRING" id="993615.L2GQC8"/>
<dbReference type="VEuPathDB" id="MicrosporidiaDB:VICG_00015"/>
<dbReference type="PROSITE" id="PS00130">
    <property type="entry name" value="U_DNA_GLYCOSYLASE"/>
    <property type="match status" value="1"/>
</dbReference>
<feature type="domain" description="Uracil-DNA glycosylase-like" evidence="10">
    <location>
        <begin position="120"/>
        <end position="280"/>
    </location>
</feature>
<dbReference type="AlphaFoldDB" id="L2GQC8"/>
<keyword evidence="6 7" id="KW-0234">DNA repair</keyword>
<evidence type="ECO:0000256" key="1">
    <source>
        <dbReference type="ARBA" id="ARBA00001400"/>
    </source>
</evidence>
<dbReference type="Proteomes" id="UP000011082">
    <property type="component" value="Unassembled WGS sequence"/>
</dbReference>
<dbReference type="FunCoup" id="L2GQC8">
    <property type="interactions" value="93"/>
</dbReference>
<comment type="subcellular location">
    <subcellularLocation>
        <location evidence="7">Mitochondrion</location>
    </subcellularLocation>
    <subcellularLocation>
        <location evidence="7">Nucleus</location>
    </subcellularLocation>
</comment>
<evidence type="ECO:0000256" key="4">
    <source>
        <dbReference type="ARBA" id="ARBA00022763"/>
    </source>
</evidence>
<keyword evidence="7" id="KW-0539">Nucleus</keyword>
<dbReference type="HAMAP" id="MF_00148">
    <property type="entry name" value="UDG"/>
    <property type="match status" value="1"/>
</dbReference>
<proteinExistence type="inferred from homology"/>
<dbReference type="OrthoDB" id="10031947at2759"/>
<evidence type="ECO:0000256" key="7">
    <source>
        <dbReference type="HAMAP-Rule" id="MF_03166"/>
    </source>
</evidence>
<sequence length="294" mass="33420">MLDRYFKKCSSVNHQTGNDNNKNNEPMGIINRSNEGCSKLGVGTTSRELENMDRGCCLVKDEDSTSSSCTVCKLETFVEKDWKFLLEEEFRKDYFLKIKKALHSTSIFYPPIEKIFNFTHFSSFKDIKVVIMGQDPYHNPGQAMGLSFSVPRGIKIPPSLINIYQELSKDIPGFVAPGHGDLTEWAAQGVLLLNDTLTVEKNKPASHSEIGWKRFTKRILELINTRLQHVVFMLWGNHARQNARLIDGARHLILEAGHPSPFSVKMFEGCKHFSKANKYLSSHLRGAIDWKLSN</sequence>
<gene>
    <name evidence="7" type="primary">UNG1</name>
    <name evidence="11" type="ORF">VICG_00015</name>
</gene>
<dbReference type="InterPro" id="IPR002043">
    <property type="entry name" value="UDG_fam1"/>
</dbReference>
<comment type="catalytic activity">
    <reaction evidence="1 7 9">
        <text>Hydrolyzes single-stranded DNA or mismatched double-stranded DNA and polynucleotides, releasing free uracil.</text>
        <dbReference type="EC" id="3.2.2.27"/>
    </reaction>
</comment>
<dbReference type="SMART" id="SM00987">
    <property type="entry name" value="UreE_C"/>
    <property type="match status" value="1"/>
</dbReference>
<evidence type="ECO:0000256" key="6">
    <source>
        <dbReference type="ARBA" id="ARBA00023204"/>
    </source>
</evidence>
<evidence type="ECO:0000256" key="3">
    <source>
        <dbReference type="ARBA" id="ARBA00012030"/>
    </source>
</evidence>
<dbReference type="CDD" id="cd10027">
    <property type="entry name" value="UDG-F1-like"/>
    <property type="match status" value="1"/>
</dbReference>
<dbReference type="NCBIfam" id="NF003592">
    <property type="entry name" value="PRK05254.1-5"/>
    <property type="match status" value="1"/>
</dbReference>
<dbReference type="InterPro" id="IPR005122">
    <property type="entry name" value="Uracil-DNA_glycosylase-like"/>
</dbReference>
<evidence type="ECO:0000259" key="10">
    <source>
        <dbReference type="SMART" id="SM00986"/>
    </source>
</evidence>
<dbReference type="Gene3D" id="3.40.470.10">
    <property type="entry name" value="Uracil-DNA glycosylase-like domain"/>
    <property type="match status" value="1"/>
</dbReference>
<dbReference type="Pfam" id="PF03167">
    <property type="entry name" value="UDG"/>
    <property type="match status" value="1"/>
</dbReference>
<dbReference type="PANTHER" id="PTHR11264:SF0">
    <property type="entry name" value="URACIL-DNA GLYCOSYLASE"/>
    <property type="match status" value="1"/>
</dbReference>
<keyword evidence="4 7" id="KW-0227">DNA damage</keyword>
<keyword evidence="7" id="KW-0496">Mitochondrion</keyword>
<dbReference type="GO" id="GO:0005634">
    <property type="term" value="C:nucleus"/>
    <property type="evidence" value="ECO:0007669"/>
    <property type="project" value="UniProtKB-SubCell"/>
</dbReference>
<dbReference type="GO" id="GO:0004844">
    <property type="term" value="F:uracil DNA N-glycosylase activity"/>
    <property type="evidence" value="ECO:0007669"/>
    <property type="project" value="UniProtKB-UniRule"/>
</dbReference>
<dbReference type="InterPro" id="IPR018085">
    <property type="entry name" value="Ura-DNA_Glyclase_AS"/>
</dbReference>
<reference evidence="12" key="1">
    <citation type="submission" date="2011-05" db="EMBL/GenBank/DDBJ databases">
        <title>The genome sequence of Vittaforma corneae strain ATCC 50505.</title>
        <authorList>
            <consortium name="The Broad Institute Genome Sequencing Platform"/>
            <person name="Cuomo C."/>
            <person name="Didier E."/>
            <person name="Bowers L."/>
            <person name="Young S.K."/>
            <person name="Zeng Q."/>
            <person name="Gargeya S."/>
            <person name="Fitzgerald M."/>
            <person name="Haas B."/>
            <person name="Abouelleil A."/>
            <person name="Alvarado L."/>
            <person name="Arachchi H.M."/>
            <person name="Berlin A."/>
            <person name="Chapman S.B."/>
            <person name="Gearin G."/>
            <person name="Goldberg J."/>
            <person name="Griggs A."/>
            <person name="Gujja S."/>
            <person name="Hansen M."/>
            <person name="Heiman D."/>
            <person name="Howarth C."/>
            <person name="Larimer J."/>
            <person name="Lui A."/>
            <person name="MacDonald P.J.P."/>
            <person name="McCowen C."/>
            <person name="Montmayeur A."/>
            <person name="Murphy C."/>
            <person name="Neiman D."/>
            <person name="Pearson M."/>
            <person name="Priest M."/>
            <person name="Roberts A."/>
            <person name="Saif S."/>
            <person name="Shea T."/>
            <person name="Sisk P."/>
            <person name="Stolte C."/>
            <person name="Sykes S."/>
            <person name="Wortman J."/>
            <person name="Nusbaum C."/>
            <person name="Birren B."/>
        </authorList>
    </citation>
    <scope>NUCLEOTIDE SEQUENCE [LARGE SCALE GENOMIC DNA]</scope>
    <source>
        <strain evidence="12">ATCC 50505</strain>
    </source>
</reference>
<dbReference type="GO" id="GO:0005739">
    <property type="term" value="C:mitochondrion"/>
    <property type="evidence" value="ECO:0007669"/>
    <property type="project" value="UniProtKB-SubCell"/>
</dbReference>
<dbReference type="RefSeq" id="XP_007603468.1">
    <property type="nucleotide sequence ID" value="XM_007603406.1"/>
</dbReference>
<feature type="active site" description="Proton acceptor" evidence="7 8">
    <location>
        <position position="135"/>
    </location>
</feature>
<evidence type="ECO:0000256" key="5">
    <source>
        <dbReference type="ARBA" id="ARBA00022801"/>
    </source>
</evidence>
<evidence type="ECO:0000256" key="9">
    <source>
        <dbReference type="RuleBase" id="RU003780"/>
    </source>
</evidence>
<protein>
    <recommendedName>
        <fullName evidence="3 7">Uracil-DNA glycosylase</fullName>
        <shortName evidence="7">UDG</shortName>
        <ecNumber evidence="3 7">3.2.2.27</ecNumber>
    </recommendedName>
</protein>
<organism evidence="11 12">
    <name type="scientific">Vittaforma corneae (strain ATCC 50505)</name>
    <name type="common">Microsporidian parasite</name>
    <name type="synonym">Nosema corneum</name>
    <dbReference type="NCBI Taxonomy" id="993615"/>
    <lineage>
        <taxon>Eukaryota</taxon>
        <taxon>Fungi</taxon>
        <taxon>Fungi incertae sedis</taxon>
        <taxon>Microsporidia</taxon>
        <taxon>Nosematidae</taxon>
        <taxon>Vittaforma</taxon>
    </lineage>
</organism>
<keyword evidence="12" id="KW-1185">Reference proteome</keyword>
<evidence type="ECO:0000256" key="2">
    <source>
        <dbReference type="ARBA" id="ARBA00008184"/>
    </source>
</evidence>
<dbReference type="SMART" id="SM00986">
    <property type="entry name" value="UDG"/>
    <property type="match status" value="1"/>
</dbReference>
<dbReference type="NCBIfam" id="NF003589">
    <property type="entry name" value="PRK05254.1-2"/>
    <property type="match status" value="1"/>
</dbReference>
<evidence type="ECO:0000313" key="11">
    <source>
        <dbReference type="EMBL" id="ELA42700.1"/>
    </source>
</evidence>
<dbReference type="GO" id="GO:0097510">
    <property type="term" value="P:base-excision repair, AP site formation via deaminated base removal"/>
    <property type="evidence" value="ECO:0007669"/>
    <property type="project" value="TreeGrafter"/>
</dbReference>
<dbReference type="NCBIfam" id="TIGR00628">
    <property type="entry name" value="ung"/>
    <property type="match status" value="1"/>
</dbReference>
<dbReference type="SUPFAM" id="SSF52141">
    <property type="entry name" value="Uracil-DNA glycosylase-like"/>
    <property type="match status" value="1"/>
</dbReference>
<dbReference type="NCBIfam" id="NF003588">
    <property type="entry name" value="PRK05254.1-1"/>
    <property type="match status" value="1"/>
</dbReference>
<evidence type="ECO:0000256" key="8">
    <source>
        <dbReference type="PROSITE-ProRule" id="PRU10072"/>
    </source>
</evidence>
<dbReference type="InterPro" id="IPR036895">
    <property type="entry name" value="Uracil-DNA_glycosylase-like_sf"/>
</dbReference>